<dbReference type="Proteomes" id="UP001062846">
    <property type="component" value="Chromosome 13"/>
</dbReference>
<keyword evidence="2" id="KW-1185">Reference proteome</keyword>
<dbReference type="EMBL" id="CM046400">
    <property type="protein sequence ID" value="KAI8523545.1"/>
    <property type="molecule type" value="Genomic_DNA"/>
</dbReference>
<evidence type="ECO:0000313" key="1">
    <source>
        <dbReference type="EMBL" id="KAI8523545.1"/>
    </source>
</evidence>
<name>A0ACC0L4W4_RHOML</name>
<protein>
    <submittedName>
        <fullName evidence="1">Uncharacterized protein</fullName>
    </submittedName>
</protein>
<evidence type="ECO:0000313" key="2">
    <source>
        <dbReference type="Proteomes" id="UP001062846"/>
    </source>
</evidence>
<proteinExistence type="predicted"/>
<comment type="caution">
    <text evidence="1">The sequence shown here is derived from an EMBL/GenBank/DDBJ whole genome shotgun (WGS) entry which is preliminary data.</text>
</comment>
<gene>
    <name evidence="1" type="ORF">RHMOL_Rhmol13G0082700</name>
</gene>
<accession>A0ACC0L4W4</accession>
<reference evidence="1" key="1">
    <citation type="submission" date="2022-02" db="EMBL/GenBank/DDBJ databases">
        <title>Plant Genome Project.</title>
        <authorList>
            <person name="Zhang R.-G."/>
        </authorList>
    </citation>
    <scope>NUCLEOTIDE SEQUENCE</scope>
    <source>
        <strain evidence="1">AT1</strain>
    </source>
</reference>
<sequence length="178" mass="19348">MASQDNKIQPNFQFHFTNLTHTIIPHHTLGLILIIIIFAIIFLSACFYFYYHFISLYIPSSSTTTINTAAAAATSNNNSLSSSSPPASQPLGLDPAAISNLPVFPHRSTAVSDIESGSCGNRTVRESECSICLGLFADEEIVKVLPKCQHAYHSECVDKWLSARSSCPLCRASLLVGL</sequence>
<organism evidence="1 2">
    <name type="scientific">Rhododendron molle</name>
    <name type="common">Chinese azalea</name>
    <name type="synonym">Azalea mollis</name>
    <dbReference type="NCBI Taxonomy" id="49168"/>
    <lineage>
        <taxon>Eukaryota</taxon>
        <taxon>Viridiplantae</taxon>
        <taxon>Streptophyta</taxon>
        <taxon>Embryophyta</taxon>
        <taxon>Tracheophyta</taxon>
        <taxon>Spermatophyta</taxon>
        <taxon>Magnoliopsida</taxon>
        <taxon>eudicotyledons</taxon>
        <taxon>Gunneridae</taxon>
        <taxon>Pentapetalae</taxon>
        <taxon>asterids</taxon>
        <taxon>Ericales</taxon>
        <taxon>Ericaceae</taxon>
        <taxon>Ericoideae</taxon>
        <taxon>Rhodoreae</taxon>
        <taxon>Rhododendron</taxon>
    </lineage>
</organism>